<feature type="compositionally biased region" description="Basic and acidic residues" evidence="1">
    <location>
        <begin position="57"/>
        <end position="70"/>
    </location>
</feature>
<feature type="region of interest" description="Disordered" evidence="1">
    <location>
        <begin position="373"/>
        <end position="433"/>
    </location>
</feature>
<reference evidence="2" key="1">
    <citation type="submission" date="2019-09" db="EMBL/GenBank/DDBJ databases">
        <title>The Mitochondrial Proteome of the Jakobid, Andalucia godoyi, a Protist With the Most Gene-Rich and Bacteria-Like Mitochondrial Genome.</title>
        <authorList>
            <person name="Gray M.W."/>
            <person name="Burger G."/>
            <person name="Derelle R."/>
            <person name="Klimes V."/>
            <person name="Leger M."/>
            <person name="Sarrasin M."/>
            <person name="Vlcek C."/>
            <person name="Roger A.J."/>
            <person name="Elias M."/>
            <person name="Lang B.F."/>
        </authorList>
    </citation>
    <scope>NUCLEOTIDE SEQUENCE</scope>
    <source>
        <strain evidence="2">And28</strain>
    </source>
</reference>
<keyword evidence="3" id="KW-1185">Reference proteome</keyword>
<gene>
    <name evidence="2" type="ORF">ANDGO_07943</name>
</gene>
<feature type="compositionally biased region" description="Basic and acidic residues" evidence="1">
    <location>
        <begin position="411"/>
        <end position="424"/>
    </location>
</feature>
<feature type="compositionally biased region" description="Polar residues" evidence="1">
    <location>
        <begin position="394"/>
        <end position="403"/>
    </location>
</feature>
<feature type="compositionally biased region" description="Gly residues" evidence="1">
    <location>
        <begin position="47"/>
        <end position="56"/>
    </location>
</feature>
<dbReference type="EMBL" id="VRVR01000050">
    <property type="protein sequence ID" value="KAF0852240.1"/>
    <property type="molecule type" value="Genomic_DNA"/>
</dbReference>
<evidence type="ECO:0000256" key="1">
    <source>
        <dbReference type="SAM" id="MobiDB-lite"/>
    </source>
</evidence>
<accession>A0A8K0F2G6</accession>
<feature type="compositionally biased region" description="Polar residues" evidence="1">
    <location>
        <begin position="26"/>
        <end position="44"/>
    </location>
</feature>
<protein>
    <submittedName>
        <fullName evidence="2">Putative mitochondrial protein</fullName>
    </submittedName>
</protein>
<sequence length="433" mass="47069">MATWHVRSSLFAPSFVDSFSTYRPRSIPSTYRSSSTGPPATHQQGTVGSGGGGTGIGDKRPTFLPGKLDDDDKILQSMSISSTTKGSESNKENEIGRSQIYVSSTGAAVTGATADSTHHGEVKPLSLCSYSMWRSAESRSRFLRLLDMLGIRGPVLSFREAAAVLHVVFDAVPAGLLHESILAPVEQWCGTGVPRMVLYTLICSVLAQSDEENDALEKDPHTDCDVEAEQPQPELMLFFYDFKSLLFQWFATTPWICAEILGCSRVDLVLAEWALLRWHTTPLAVGDRAADVDARDAENGGWHASPDATIMFGSRLHTPFSQFSEFESFFSIAIMIQKNQEFKSRVLEKVHNEEAELEKKGGEPTRIIVTAAPNKQVDGTYHNGSARSGEGAATATSRSTPGQETGGDTAGKPRSDARDNESSKKKGCHCTIL</sequence>
<name>A0A8K0F2G6_ANDGO</name>
<comment type="caution">
    <text evidence="2">The sequence shown here is derived from an EMBL/GenBank/DDBJ whole genome shotgun (WGS) entry which is preliminary data.</text>
</comment>
<dbReference type="Proteomes" id="UP000799049">
    <property type="component" value="Unassembled WGS sequence"/>
</dbReference>
<evidence type="ECO:0000313" key="2">
    <source>
        <dbReference type="EMBL" id="KAF0852240.1"/>
    </source>
</evidence>
<feature type="region of interest" description="Disordered" evidence="1">
    <location>
        <begin position="26"/>
        <end position="70"/>
    </location>
</feature>
<dbReference type="AlphaFoldDB" id="A0A8K0F2G6"/>
<organism evidence="2 3">
    <name type="scientific">Andalucia godoyi</name>
    <name type="common">Flagellate</name>
    <dbReference type="NCBI Taxonomy" id="505711"/>
    <lineage>
        <taxon>Eukaryota</taxon>
        <taxon>Discoba</taxon>
        <taxon>Jakobida</taxon>
        <taxon>Andalucina</taxon>
        <taxon>Andaluciidae</taxon>
        <taxon>Andalucia</taxon>
    </lineage>
</organism>
<proteinExistence type="predicted"/>
<evidence type="ECO:0000313" key="3">
    <source>
        <dbReference type="Proteomes" id="UP000799049"/>
    </source>
</evidence>